<dbReference type="PATRIC" id="fig|49547.3.peg.1226"/>
<dbReference type="InterPro" id="IPR029044">
    <property type="entry name" value="Nucleotide-diphossugar_trans"/>
</dbReference>
<dbReference type="RefSeq" id="WP_067091406.1">
    <property type="nucleotide sequence ID" value="NZ_LWMV01000171.1"/>
</dbReference>
<dbReference type="CDD" id="cd04194">
    <property type="entry name" value="GT8_A4GalT_like"/>
    <property type="match status" value="1"/>
</dbReference>
<name>A0A166ALK0_9EURY</name>
<protein>
    <submittedName>
        <fullName evidence="5">General stress protein A</fullName>
    </submittedName>
</protein>
<accession>A0A166ALK0</accession>
<dbReference type="Pfam" id="PF01501">
    <property type="entry name" value="Glyco_transf_8"/>
    <property type="match status" value="1"/>
</dbReference>
<dbReference type="PANTHER" id="PTHR13778:SF47">
    <property type="entry name" value="LIPOPOLYSACCHARIDE 1,3-GALACTOSYLTRANSFERASE"/>
    <property type="match status" value="1"/>
</dbReference>
<comment type="caution">
    <text evidence="5">The sequence shown here is derived from an EMBL/GenBank/DDBJ whole genome shotgun (WGS) entry which is preliminary data.</text>
</comment>
<reference evidence="5 6" key="1">
    <citation type="submission" date="2016-04" db="EMBL/GenBank/DDBJ databases">
        <title>Genome sequence of Methanobrevibacter curvatus DSM 11111.</title>
        <authorList>
            <person name="Poehlein A."/>
            <person name="Seedorf H."/>
            <person name="Daniel R."/>
        </authorList>
    </citation>
    <scope>NUCLEOTIDE SEQUENCE [LARGE SCALE GENOMIC DNA]</scope>
    <source>
        <strain evidence="5 6">DSM 11111</strain>
    </source>
</reference>
<keyword evidence="6" id="KW-1185">Reference proteome</keyword>
<organism evidence="5 6">
    <name type="scientific">Methanobrevibacter curvatus</name>
    <dbReference type="NCBI Taxonomy" id="49547"/>
    <lineage>
        <taxon>Archaea</taxon>
        <taxon>Methanobacteriati</taxon>
        <taxon>Methanobacteriota</taxon>
        <taxon>Methanomada group</taxon>
        <taxon>Methanobacteria</taxon>
        <taxon>Methanobacteriales</taxon>
        <taxon>Methanobacteriaceae</taxon>
        <taxon>Methanobrevibacter</taxon>
    </lineage>
</organism>
<evidence type="ECO:0000256" key="3">
    <source>
        <dbReference type="ARBA" id="ARBA00022723"/>
    </source>
</evidence>
<evidence type="ECO:0000256" key="2">
    <source>
        <dbReference type="ARBA" id="ARBA00022679"/>
    </source>
</evidence>
<proteinExistence type="predicted"/>
<keyword evidence="4" id="KW-0175">Coiled coil</keyword>
<dbReference type="Proteomes" id="UP000077245">
    <property type="component" value="Unassembled WGS sequence"/>
</dbReference>
<dbReference type="PANTHER" id="PTHR13778">
    <property type="entry name" value="GLYCOSYLTRANSFERASE 8 DOMAIN-CONTAINING PROTEIN"/>
    <property type="match status" value="1"/>
</dbReference>
<keyword evidence="3" id="KW-0479">Metal-binding</keyword>
<dbReference type="InterPro" id="IPR002495">
    <property type="entry name" value="Glyco_trans_8"/>
</dbReference>
<dbReference type="STRING" id="49547.MBCUR_11460"/>
<keyword evidence="2" id="KW-0808">Transferase</keyword>
<dbReference type="GO" id="GO:0046872">
    <property type="term" value="F:metal ion binding"/>
    <property type="evidence" value="ECO:0007669"/>
    <property type="project" value="UniProtKB-KW"/>
</dbReference>
<sequence>MVSYIIKKEKLNPKAIYRMLKAYKEIKKDDFFDEEFYLKKYPHIKDSKLSPLDHFIYHGYKEGKIPSKNFDPKFYLKKYPDVKKSQINPLIHYTLYGKREKRQTTANNLLNIALKRKEKIQKLETQYKQKVGDLENIIDIEFDKNYYLNKYEDLKKAKIRPIEHYIRYGKNENRYPNKKIENLQFNRKYYLNKYPDVKKAKMDPYLHYLKFGKNEGRHPNQKIENIRFDRKYYLNKYPDIKKAKIDPVEHYLTYGEKENRYPNKKLKNIQFDRKYYINKYPDIKKAKIDPTEHYIRYGEKEGRYPNKKIENIRFDKNYYLNKYPDIKKAKIDPIEHYLTYGEKEGRHSNQKIENIKFDKKYYLDKYPDIKKAKIDPTEHYLTYGEKENRYPNKKLENIQFNRKYYLNKYLSLKEDKIDPIEHYIKYGEKKGNYSNKKLENIQFDKNYYLNKYPDIKKAKIDPVEHYLTHGEKEGRHPNQKIERIKFDKKYYLDKYPDIKKAKVDPVEHYLTHGEEEGRHPNKNAEYNSLNGLLNREKQTNQTINILKEEINKEKKQSKHDLEKLKNEFKEYNISLNSIQIKKDKISTKLENFKEYGINKEKRIPQLIISLTSSPETIYNSHYTLYSLLSQETKPDEIILWLSKEEFPNLENDIPHKLKNLKKNGLTIKWCEDIGDYKKLIPSLKEYPNSIIVTANDDILYPKDWLDKLYNEYDGKNIIAHSTKRISSNADGDITPYNEWKPTTANEESILNYFDEECGVLYPPNSLYVYILNSLSIKSSPNNNIFAYTMALKNNTKIKPVPEGYNKPEYTDILKGIDNNSFTLLGNKSAKQNPTQYLKKHHPATIEKLKNYLTVEISIIISSLPESQQQYIKSENIKSWEKQRISVNKINEFKNKFRQYTTFINRSFNKTKIDHEIENFRECGITKVKRDPKIIVSLASFPERMYDMHYTLYSLLSQNTKPDKIILWLSKEEFPNLENDIPIKVKNFKKYGLTIKWCKNLKSYNKLIFTLKEYPEDIIVTADDDVLYPKNWLGELYKIYDGNSIICHRAHSIMFENDKILPYVKWKKTIQNESSSFLNFFTGVGGVLYPPNSLFKDVLNEKLFMNLAPSTDDIWFWAMAVMNDKKIKIVDNGYRELIYVNIKRELGLNNETTLNSQNVGGLSKNNISIDNIVNHYPQILLKLNESNRVPIVFITDENYVIPTSVSIVSLITNKNKSTFYDIFIIADNLTLKHKEKLISMQNSDVRINIIDFSSEKFEKMHVFKEKALCVATKAALLKFEIPNIFPSEDKILYLDGDIIVKKDLKELFSKNIEKYYVAAVHDTGKLYSNRQHLEIPTYFNSGMMLLNLEYLRKDNISNLLIKTKKELKDMNLMDQNVFNIVLHDEKVKLIDIKFNFLLINLHRAKKKYKFEQINSLFRTSYQNLEDIEKKAVIIHFASADKPWKYTDGLYSKEWYSYFKNSPFKNELEKIQDFN</sequence>
<evidence type="ECO:0000313" key="6">
    <source>
        <dbReference type="Proteomes" id="UP000077245"/>
    </source>
</evidence>
<keyword evidence="1" id="KW-0328">Glycosyltransferase</keyword>
<dbReference type="Gene3D" id="3.90.550.10">
    <property type="entry name" value="Spore Coat Polysaccharide Biosynthesis Protein SpsA, Chain A"/>
    <property type="match status" value="1"/>
</dbReference>
<dbReference type="GO" id="GO:0016757">
    <property type="term" value="F:glycosyltransferase activity"/>
    <property type="evidence" value="ECO:0007669"/>
    <property type="project" value="UniProtKB-KW"/>
</dbReference>
<dbReference type="OrthoDB" id="77457at2157"/>
<feature type="coiled-coil region" evidence="4">
    <location>
        <begin position="529"/>
        <end position="581"/>
    </location>
</feature>
<gene>
    <name evidence="5" type="primary">gspA</name>
    <name evidence="5" type="ORF">MBCUR_11460</name>
</gene>
<evidence type="ECO:0000256" key="1">
    <source>
        <dbReference type="ARBA" id="ARBA00022676"/>
    </source>
</evidence>
<dbReference type="InterPro" id="IPR050748">
    <property type="entry name" value="Glycosyltrans_8_dom-fam"/>
</dbReference>
<dbReference type="SUPFAM" id="SSF53448">
    <property type="entry name" value="Nucleotide-diphospho-sugar transferases"/>
    <property type="match status" value="2"/>
</dbReference>
<evidence type="ECO:0000313" key="5">
    <source>
        <dbReference type="EMBL" id="KZX12196.1"/>
    </source>
</evidence>
<dbReference type="EMBL" id="LWMV01000171">
    <property type="protein sequence ID" value="KZX12196.1"/>
    <property type="molecule type" value="Genomic_DNA"/>
</dbReference>
<evidence type="ECO:0000256" key="4">
    <source>
        <dbReference type="SAM" id="Coils"/>
    </source>
</evidence>